<gene>
    <name evidence="2" type="ORF">F6X54_02610</name>
</gene>
<feature type="compositionally biased region" description="Low complexity" evidence="1">
    <location>
        <begin position="497"/>
        <end position="516"/>
    </location>
</feature>
<evidence type="ECO:0008006" key="4">
    <source>
        <dbReference type="Google" id="ProtNLM"/>
    </source>
</evidence>
<dbReference type="EMBL" id="WAAR01000006">
    <property type="protein sequence ID" value="KAB1118635.1"/>
    <property type="molecule type" value="Genomic_DNA"/>
</dbReference>
<evidence type="ECO:0000313" key="3">
    <source>
        <dbReference type="Proteomes" id="UP000471364"/>
    </source>
</evidence>
<organism evidence="2 3">
    <name type="scientific">Micromonospora aurantiaca</name>
    <name type="common">nom. illeg.</name>
    <dbReference type="NCBI Taxonomy" id="47850"/>
    <lineage>
        <taxon>Bacteria</taxon>
        <taxon>Bacillati</taxon>
        <taxon>Actinomycetota</taxon>
        <taxon>Actinomycetes</taxon>
        <taxon>Micromonosporales</taxon>
        <taxon>Micromonosporaceae</taxon>
        <taxon>Micromonospora</taxon>
    </lineage>
</organism>
<feature type="region of interest" description="Disordered" evidence="1">
    <location>
        <begin position="573"/>
        <end position="616"/>
    </location>
</feature>
<sequence>MPDQAFDVGGGDYQNAGDVVTVPSPLPYIFAEEKHADRQAREALFCTFNADLGFFERAVLGVTQATGARVTVVGDLRMSNPDPRAARNAGTRYVHGLAVPPTAGRAFHPKLTVIVGPARALVAVGSGNLSVGGWHLNAETWTIAAVDRDRCPRLVVDAAEWLRSVARLCAISPPAADAMGRTAAALEALSGGQVVDTGHRLVHTSDAPIIDQLPVTPVECLRLYAPFHDARAEAIQELTLRLAPARVTLAVQSGHRTVVQPEAIARVIGDLGIDLEVVEDRHRSYRHGKLVEAIGYDGACWTLTGSPNLSSAALLKPVADGGNVELAVLARPSAPLFPGGVPIRLDEVPAVRISTTNHVDTATRATLLAATRAAGGLHLTFAHPTPRPVRIVASSHTDFDTWADVGAVPEGAVQHLIAGVDLPGGSRVRTAWTEHGVTRDGNLVFVTDPERTMFRVSDEPRGGSQGPIEILADARLAERWLHGVRQLAASRASIALPAAGGTSGPTGESETATGTPRLDTDPEDWLRYSDDAKSRLGTAMFHFSLGGFAALSATSTSYGSDLLQPTDLLSDERAAGLDGDDANTVNDDIDPSTGQNAELGGSRNADDESDPNDDNDERALHELRRVGRALTRAVRVDLAHLPAIDRLAVGTLVLVGVELGAWETPHGEQGWITVLAQVVETLDLDDMPAAIEANVASVAAVALYLIRDHLPTAGRPAEYLRYEEAAERAAHLVVAADATLVADYAEAISNSRGFPIDPDDVMRTAVMIVDDDPLATAIDKLEDRRPAWRVNRHADTALHVGGAFTNPFHAAAEALDAIDGAGVVAVWATGANGRWAIAARAADDLIRVEQRDGAVRWWHYRLTVLGDATRIARDNELASRVRINHGPLNRAFPEALTLLARAGIDVAAGPPE</sequence>
<accession>A0ABQ6UMX3</accession>
<feature type="region of interest" description="Disordered" evidence="1">
    <location>
        <begin position="497"/>
        <end position="525"/>
    </location>
</feature>
<comment type="caution">
    <text evidence="2">The sequence shown here is derived from an EMBL/GenBank/DDBJ whole genome shotgun (WGS) entry which is preliminary data.</text>
</comment>
<feature type="compositionally biased region" description="Acidic residues" evidence="1">
    <location>
        <begin position="607"/>
        <end position="616"/>
    </location>
</feature>
<keyword evidence="3" id="KW-1185">Reference proteome</keyword>
<dbReference type="Proteomes" id="UP000471364">
    <property type="component" value="Unassembled WGS sequence"/>
</dbReference>
<reference evidence="2 3" key="1">
    <citation type="submission" date="2019-09" db="EMBL/GenBank/DDBJ databases">
        <title>High taxonomic diversity of Micromonospora strains isolated from Medicago sativa nodules in different geographical locations.</title>
        <authorList>
            <person name="Martinez-Hidalgo P."/>
            <person name="Flores-Felix J.D."/>
            <person name="Velazquez E."/>
            <person name="Brau L."/>
            <person name="Trujillo M.E."/>
            <person name="Martinez-Molina E."/>
        </authorList>
    </citation>
    <scope>NUCLEOTIDE SEQUENCE [LARGE SCALE GENOMIC DNA]</scope>
    <source>
        <strain evidence="2 3">ALFB5</strain>
    </source>
</reference>
<evidence type="ECO:0000313" key="2">
    <source>
        <dbReference type="EMBL" id="KAB1118635.1"/>
    </source>
</evidence>
<evidence type="ECO:0000256" key="1">
    <source>
        <dbReference type="SAM" id="MobiDB-lite"/>
    </source>
</evidence>
<protein>
    <recommendedName>
        <fullName evidence="4">PLD phosphodiesterase domain-containing protein</fullName>
    </recommendedName>
</protein>
<name>A0ABQ6UMX3_9ACTN</name>
<dbReference type="Gene3D" id="3.30.870.10">
    <property type="entry name" value="Endonuclease Chain A"/>
    <property type="match status" value="1"/>
</dbReference>
<dbReference type="RefSeq" id="WP_377625711.1">
    <property type="nucleotide sequence ID" value="NZ_JBHWYD010000014.1"/>
</dbReference>
<proteinExistence type="predicted"/>